<dbReference type="GO" id="GO:0004527">
    <property type="term" value="F:exonuclease activity"/>
    <property type="evidence" value="ECO:0007669"/>
    <property type="project" value="UniProtKB-KW"/>
</dbReference>
<evidence type="ECO:0000313" key="4">
    <source>
        <dbReference type="Proteomes" id="UP000305417"/>
    </source>
</evidence>
<dbReference type="InterPro" id="IPR036397">
    <property type="entry name" value="RNaseH_sf"/>
</dbReference>
<keyword evidence="2" id="KW-0540">Nuclease</keyword>
<dbReference type="OrthoDB" id="5343202at2"/>
<dbReference type="AlphaFoldDB" id="A0A7L5JQC3"/>
<keyword evidence="4" id="KW-1185">Reference proteome</keyword>
<dbReference type="CDD" id="cd06127">
    <property type="entry name" value="DEDDh"/>
    <property type="match status" value="1"/>
</dbReference>
<reference evidence="3 4" key="1">
    <citation type="submission" date="2019-05" db="EMBL/GenBank/DDBJ databases">
        <title>Arcobacter cibarius and Arcobacter thereius providing challenges in identification an antibiotic susceptibility and Quinolone resistance.</title>
        <authorList>
            <person name="Busch A."/>
            <person name="Hanel I."/>
            <person name="Hotzel H."/>
            <person name="Tomaso H."/>
        </authorList>
    </citation>
    <scope>NUCLEOTIDE SEQUENCE [LARGE SCALE GENOMIC DNA]</scope>
    <source>
        <strain evidence="3 4">16CS0831-2</strain>
    </source>
</reference>
<name>A0A7L5JQC3_9BACT</name>
<gene>
    <name evidence="2" type="ORF">ACBT_1481</name>
    <name evidence="3" type="ORF">FE247_09085</name>
</gene>
<dbReference type="GO" id="GO:0006259">
    <property type="term" value="P:DNA metabolic process"/>
    <property type="evidence" value="ECO:0007669"/>
    <property type="project" value="UniProtKB-ARBA"/>
</dbReference>
<dbReference type="Pfam" id="PF00929">
    <property type="entry name" value="RNase_T"/>
    <property type="match status" value="1"/>
</dbReference>
<feature type="domain" description="Exonuclease" evidence="1">
    <location>
        <begin position="1"/>
        <end position="171"/>
    </location>
</feature>
<evidence type="ECO:0000313" key="5">
    <source>
        <dbReference type="Proteomes" id="UP000509513"/>
    </source>
</evidence>
<evidence type="ECO:0000313" key="3">
    <source>
        <dbReference type="EMBL" id="TLS97061.1"/>
    </source>
</evidence>
<sequence>MIILDFETNTHNIGDVFEVAAVKIDKNFNVLDKFHRYYLSRYPLNFYSYSVHRLTPELILDYRKDKTYSSYFSEDLDFEEFCKGSSTLIAHNISFELRHINNRVIFKNHICTMSGNKHLVKSYGKNGVLKNPKLDETCNYFGIEFDSSKYHSATYDVTKTYEILKRMDIKL</sequence>
<evidence type="ECO:0000259" key="1">
    <source>
        <dbReference type="SMART" id="SM00479"/>
    </source>
</evidence>
<accession>A0A7L5JQC3</accession>
<dbReference type="InterPro" id="IPR013520">
    <property type="entry name" value="Ribonucl_H"/>
</dbReference>
<organism evidence="2 5">
    <name type="scientific">Aliarcobacter cibarius</name>
    <dbReference type="NCBI Taxonomy" id="255507"/>
    <lineage>
        <taxon>Bacteria</taxon>
        <taxon>Pseudomonadati</taxon>
        <taxon>Campylobacterota</taxon>
        <taxon>Epsilonproteobacteria</taxon>
        <taxon>Campylobacterales</taxon>
        <taxon>Arcobacteraceae</taxon>
        <taxon>Aliarcobacter</taxon>
    </lineage>
</organism>
<dbReference type="Gene3D" id="3.30.420.10">
    <property type="entry name" value="Ribonuclease H-like superfamily/Ribonuclease H"/>
    <property type="match status" value="1"/>
</dbReference>
<keyword evidence="2" id="KW-0378">Hydrolase</keyword>
<reference evidence="2 5" key="2">
    <citation type="submission" date="2020-05" db="EMBL/GenBank/DDBJ databases">
        <title>Complete genome sequencing of Campylobacter and Arcobacter type strains.</title>
        <authorList>
            <person name="Miller W.G."/>
            <person name="Yee E."/>
        </authorList>
    </citation>
    <scope>NUCLEOTIDE SEQUENCE [LARGE SCALE GENOMIC DNA]</scope>
    <source>
        <strain evidence="2 5">LMG 21996</strain>
    </source>
</reference>
<dbReference type="SUPFAM" id="SSF53098">
    <property type="entry name" value="Ribonuclease H-like"/>
    <property type="match status" value="1"/>
</dbReference>
<dbReference type="InterPro" id="IPR012337">
    <property type="entry name" value="RNaseH-like_sf"/>
</dbReference>
<dbReference type="GO" id="GO:0003676">
    <property type="term" value="F:nucleic acid binding"/>
    <property type="evidence" value="ECO:0007669"/>
    <property type="project" value="InterPro"/>
</dbReference>
<dbReference type="EMBL" id="VBUC01000025">
    <property type="protein sequence ID" value="TLS97061.1"/>
    <property type="molecule type" value="Genomic_DNA"/>
</dbReference>
<dbReference type="Proteomes" id="UP000509513">
    <property type="component" value="Chromosome"/>
</dbReference>
<proteinExistence type="predicted"/>
<keyword evidence="2" id="KW-0269">Exonuclease</keyword>
<dbReference type="EMBL" id="CP054051">
    <property type="protein sequence ID" value="QKJ27381.1"/>
    <property type="molecule type" value="Genomic_DNA"/>
</dbReference>
<dbReference type="Proteomes" id="UP000305417">
    <property type="component" value="Unassembled WGS sequence"/>
</dbReference>
<dbReference type="RefSeq" id="WP_024776207.1">
    <property type="nucleotide sequence ID" value="NZ_CP054051.1"/>
</dbReference>
<dbReference type="KEGG" id="acib:ACBT_1481"/>
<dbReference type="SMART" id="SM00479">
    <property type="entry name" value="EXOIII"/>
    <property type="match status" value="1"/>
</dbReference>
<evidence type="ECO:0000313" key="2">
    <source>
        <dbReference type="EMBL" id="QKJ27381.1"/>
    </source>
</evidence>
<protein>
    <submittedName>
        <fullName evidence="2 3">3'-5' exonuclease</fullName>
    </submittedName>
</protein>